<protein>
    <submittedName>
        <fullName evidence="1">Monofunctional biosynthetic peptidoglycan transglycosylase</fullName>
    </submittedName>
</protein>
<dbReference type="EMBL" id="JADDUM010000032">
    <property type="protein sequence ID" value="MBE8590315.1"/>
    <property type="molecule type" value="Genomic_DNA"/>
</dbReference>
<accession>A0ABR9SN17</accession>
<name>A0ABR9SN17_9PSED</name>
<evidence type="ECO:0000313" key="2">
    <source>
        <dbReference type="Proteomes" id="UP000613075"/>
    </source>
</evidence>
<sequence length="34" mass="3902">LARRAAWIRQQMSQLGGDGYLLELNNSRKAPWSD</sequence>
<evidence type="ECO:0000313" key="1">
    <source>
        <dbReference type="EMBL" id="MBE8590315.1"/>
    </source>
</evidence>
<dbReference type="Proteomes" id="UP000613075">
    <property type="component" value="Unassembled WGS sequence"/>
</dbReference>
<keyword evidence="2" id="KW-1185">Reference proteome</keyword>
<organism evidence="1 2">
    <name type="scientific">Pseudomonas cyclaminis</name>
    <dbReference type="NCBI Taxonomy" id="2781239"/>
    <lineage>
        <taxon>Bacteria</taxon>
        <taxon>Pseudomonadati</taxon>
        <taxon>Pseudomonadota</taxon>
        <taxon>Gammaproteobacteria</taxon>
        <taxon>Pseudomonadales</taxon>
        <taxon>Pseudomonadaceae</taxon>
        <taxon>Pseudomonas</taxon>
    </lineage>
</organism>
<proteinExistence type="predicted"/>
<feature type="non-terminal residue" evidence="1">
    <location>
        <position position="1"/>
    </location>
</feature>
<comment type="caution">
    <text evidence="1">The sequence shown here is derived from an EMBL/GenBank/DDBJ whole genome shotgun (WGS) entry which is preliminary data.</text>
</comment>
<gene>
    <name evidence="1" type="primary">mtgA</name>
    <name evidence="1" type="ORF">IQK56_04880</name>
</gene>
<reference evidence="1 2" key="1">
    <citation type="submission" date="2020-10" db="EMBL/GenBank/DDBJ databases">
        <title>The draft genomes of Cyclamen pathogen Pseudomonas sp.</title>
        <authorList>
            <person name="Fujikawa T."/>
            <person name="Sawada H."/>
        </authorList>
    </citation>
    <scope>NUCLEOTIDE SEQUENCE [LARGE SCALE GENOMIC DNA]</scope>
    <source>
        <strain evidence="1 2">MAFF 301449</strain>
    </source>
</reference>